<sequence>MALWDVYLTSSTWRRPEISWLTGEERKRADSLISPLWDAREQFWLDKRYLYCHVIAVHPDYQRKGVGQLLMDFGIGVAQKAELPIYIESSQEGVRLYEKLGCRRLKEPRKYGPDAVESLKANGVEGDSEVALFVWIPNGVEWKLPNNMELA</sequence>
<dbReference type="SUPFAM" id="SSF55729">
    <property type="entry name" value="Acyl-CoA N-acyltransferases (Nat)"/>
    <property type="match status" value="1"/>
</dbReference>
<proteinExistence type="predicted"/>
<dbReference type="Gene3D" id="3.40.630.30">
    <property type="match status" value="1"/>
</dbReference>
<dbReference type="PROSITE" id="PS51186">
    <property type="entry name" value="GNAT"/>
    <property type="match status" value="1"/>
</dbReference>
<dbReference type="OrthoDB" id="2115692at2759"/>
<dbReference type="PANTHER" id="PTHR42791:SF17">
    <property type="entry name" value="ACETYLTRANSFERASE, GNAT FAMILY FAMILY (AFU_ORTHOLOGUE AFUA_8G05690)"/>
    <property type="match status" value="1"/>
</dbReference>
<protein>
    <recommendedName>
        <fullName evidence="1">N-acetyltransferase domain-containing protein</fullName>
    </recommendedName>
</protein>
<dbReference type="Pfam" id="PF13508">
    <property type="entry name" value="Acetyltransf_7"/>
    <property type="match status" value="1"/>
</dbReference>
<keyword evidence="3" id="KW-1185">Reference proteome</keyword>
<dbReference type="PANTHER" id="PTHR42791">
    <property type="entry name" value="GNAT FAMILY ACETYLTRANSFERASE"/>
    <property type="match status" value="1"/>
</dbReference>
<gene>
    <name evidence="2" type="ORF">CC86DRAFT_367163</name>
</gene>
<dbReference type="InterPro" id="IPR052523">
    <property type="entry name" value="Trichothecene_AcTrans"/>
</dbReference>
<dbReference type="EMBL" id="MU006219">
    <property type="protein sequence ID" value="KAF2830387.1"/>
    <property type="molecule type" value="Genomic_DNA"/>
</dbReference>
<evidence type="ECO:0000313" key="2">
    <source>
        <dbReference type="EMBL" id="KAF2830387.1"/>
    </source>
</evidence>
<dbReference type="InterPro" id="IPR016181">
    <property type="entry name" value="Acyl_CoA_acyltransferase"/>
</dbReference>
<dbReference type="Proteomes" id="UP000799424">
    <property type="component" value="Unassembled WGS sequence"/>
</dbReference>
<name>A0A6A7ACI8_9PLEO</name>
<dbReference type="CDD" id="cd04301">
    <property type="entry name" value="NAT_SF"/>
    <property type="match status" value="1"/>
</dbReference>
<evidence type="ECO:0000313" key="3">
    <source>
        <dbReference type="Proteomes" id="UP000799424"/>
    </source>
</evidence>
<evidence type="ECO:0000259" key="1">
    <source>
        <dbReference type="PROSITE" id="PS51186"/>
    </source>
</evidence>
<organism evidence="2 3">
    <name type="scientific">Ophiobolus disseminans</name>
    <dbReference type="NCBI Taxonomy" id="1469910"/>
    <lineage>
        <taxon>Eukaryota</taxon>
        <taxon>Fungi</taxon>
        <taxon>Dikarya</taxon>
        <taxon>Ascomycota</taxon>
        <taxon>Pezizomycotina</taxon>
        <taxon>Dothideomycetes</taxon>
        <taxon>Pleosporomycetidae</taxon>
        <taxon>Pleosporales</taxon>
        <taxon>Pleosporineae</taxon>
        <taxon>Phaeosphaeriaceae</taxon>
        <taxon>Ophiobolus</taxon>
    </lineage>
</organism>
<dbReference type="InterPro" id="IPR000182">
    <property type="entry name" value="GNAT_dom"/>
</dbReference>
<dbReference type="GO" id="GO:0016747">
    <property type="term" value="F:acyltransferase activity, transferring groups other than amino-acyl groups"/>
    <property type="evidence" value="ECO:0007669"/>
    <property type="project" value="InterPro"/>
</dbReference>
<accession>A0A6A7ACI8</accession>
<dbReference type="AlphaFoldDB" id="A0A6A7ACI8"/>
<feature type="domain" description="N-acetyltransferase" evidence="1">
    <location>
        <begin position="1"/>
        <end position="123"/>
    </location>
</feature>
<reference evidence="2" key="1">
    <citation type="journal article" date="2020" name="Stud. Mycol.">
        <title>101 Dothideomycetes genomes: a test case for predicting lifestyles and emergence of pathogens.</title>
        <authorList>
            <person name="Haridas S."/>
            <person name="Albert R."/>
            <person name="Binder M."/>
            <person name="Bloem J."/>
            <person name="Labutti K."/>
            <person name="Salamov A."/>
            <person name="Andreopoulos B."/>
            <person name="Baker S."/>
            <person name="Barry K."/>
            <person name="Bills G."/>
            <person name="Bluhm B."/>
            <person name="Cannon C."/>
            <person name="Castanera R."/>
            <person name="Culley D."/>
            <person name="Daum C."/>
            <person name="Ezra D."/>
            <person name="Gonzalez J."/>
            <person name="Henrissat B."/>
            <person name="Kuo A."/>
            <person name="Liang C."/>
            <person name="Lipzen A."/>
            <person name="Lutzoni F."/>
            <person name="Magnuson J."/>
            <person name="Mondo S."/>
            <person name="Nolan M."/>
            <person name="Ohm R."/>
            <person name="Pangilinan J."/>
            <person name="Park H.-J."/>
            <person name="Ramirez L."/>
            <person name="Alfaro M."/>
            <person name="Sun H."/>
            <person name="Tritt A."/>
            <person name="Yoshinaga Y."/>
            <person name="Zwiers L.-H."/>
            <person name="Turgeon B."/>
            <person name="Goodwin S."/>
            <person name="Spatafora J."/>
            <person name="Crous P."/>
            <person name="Grigoriev I."/>
        </authorList>
    </citation>
    <scope>NUCLEOTIDE SEQUENCE</scope>
    <source>
        <strain evidence="2">CBS 113818</strain>
    </source>
</reference>